<feature type="transmembrane region" description="Helical" evidence="2">
    <location>
        <begin position="202"/>
        <end position="222"/>
    </location>
</feature>
<keyword evidence="2" id="KW-0472">Membrane</keyword>
<dbReference type="GeneID" id="91475359"/>
<evidence type="ECO:0000259" key="3">
    <source>
        <dbReference type="Pfam" id="PF19803"/>
    </source>
</evidence>
<keyword evidence="2" id="KW-1133">Transmembrane helix</keyword>
<feature type="region of interest" description="Disordered" evidence="1">
    <location>
        <begin position="124"/>
        <end position="146"/>
    </location>
</feature>
<organism evidence="4 5">
    <name type="scientific">Streptomyces asoensis</name>
    <dbReference type="NCBI Taxonomy" id="249586"/>
    <lineage>
        <taxon>Bacteria</taxon>
        <taxon>Bacillati</taxon>
        <taxon>Actinomycetota</taxon>
        <taxon>Actinomycetes</taxon>
        <taxon>Kitasatosporales</taxon>
        <taxon>Streptomycetaceae</taxon>
        <taxon>Streptomyces</taxon>
    </lineage>
</organism>
<sequence length="395" mass="40346">MTAAAARGTTTVSPRAVRRIAERAAAETLPRPGGAPGARSSRTARTDGPDRPDRTGRPVPAARVAASVHGNSAQLALGVTLPYPAPLAETVKNLQRHVAQRTGQLTGLDVADARVTVTALAPSLLPHPPLPPSAGAGPGTRTPRRRWSGRRVPVTLLTAAAAVGTGALALDLVRVHTAHQAPAAWRTGAVHWLSGHGPGDPAVVAGGALLALAGVWMAVLALTPGRRRRSTLLAPAPRVEAAMDRSAVEALLRDAVGDVEGVTAVRVRASRRRAVVRAPLAFGDRAAAHAAVTAAARDALAACRLRRTPRLRIVVTPQSLWHPPTPDTTTPPPVPDTETAPPAPDATTAPSVPDTATPPSVPGTATSPSALDETTPPSVPGSSVPGRARAVGGER</sequence>
<dbReference type="RefSeq" id="WP_189927253.1">
    <property type="nucleotide sequence ID" value="NZ_BMSI01000016.1"/>
</dbReference>
<keyword evidence="2" id="KW-0812">Transmembrane</keyword>
<evidence type="ECO:0000313" key="4">
    <source>
        <dbReference type="EMBL" id="GHI65971.1"/>
    </source>
</evidence>
<feature type="compositionally biased region" description="Pro residues" evidence="1">
    <location>
        <begin position="323"/>
        <end position="335"/>
    </location>
</feature>
<feature type="transmembrane region" description="Helical" evidence="2">
    <location>
        <begin position="152"/>
        <end position="170"/>
    </location>
</feature>
<name>A0ABQ3SCV6_9ACTN</name>
<comment type="caution">
    <text evidence="4">The sequence shown here is derived from an EMBL/GenBank/DDBJ whole genome shotgun (WGS) entry which is preliminary data.</text>
</comment>
<reference evidence="5" key="1">
    <citation type="submission" date="2023-07" db="EMBL/GenBank/DDBJ databases">
        <title>Whole genome shotgun sequence of Streptomyces cacaoi subsp. asoensis NBRC 13813.</title>
        <authorList>
            <person name="Komaki H."/>
            <person name="Tamura T."/>
        </authorList>
    </citation>
    <scope>NUCLEOTIDE SEQUENCE [LARGE SCALE GENOMIC DNA]</scope>
    <source>
        <strain evidence="5">NBRC 13813</strain>
    </source>
</reference>
<protein>
    <recommendedName>
        <fullName evidence="3">DUF6286 domain-containing protein</fullName>
    </recommendedName>
</protein>
<feature type="region of interest" description="Disordered" evidence="1">
    <location>
        <begin position="1"/>
        <end position="58"/>
    </location>
</feature>
<gene>
    <name evidence="4" type="ORF">Saso_76210</name>
</gene>
<feature type="compositionally biased region" description="Low complexity" evidence="1">
    <location>
        <begin position="336"/>
        <end position="358"/>
    </location>
</feature>
<feature type="region of interest" description="Disordered" evidence="1">
    <location>
        <begin position="316"/>
        <end position="395"/>
    </location>
</feature>
<feature type="domain" description="DUF6286" evidence="3">
    <location>
        <begin position="212"/>
        <end position="315"/>
    </location>
</feature>
<dbReference type="InterPro" id="IPR046253">
    <property type="entry name" value="DUF6286"/>
</dbReference>
<proteinExistence type="predicted"/>
<keyword evidence="5" id="KW-1185">Reference proteome</keyword>
<evidence type="ECO:0000256" key="1">
    <source>
        <dbReference type="SAM" id="MobiDB-lite"/>
    </source>
</evidence>
<dbReference type="EMBL" id="BNEB01000006">
    <property type="protein sequence ID" value="GHI65971.1"/>
    <property type="molecule type" value="Genomic_DNA"/>
</dbReference>
<feature type="compositionally biased region" description="Basic and acidic residues" evidence="1">
    <location>
        <begin position="44"/>
        <end position="56"/>
    </location>
</feature>
<dbReference type="Pfam" id="PF19803">
    <property type="entry name" value="DUF6286"/>
    <property type="match status" value="1"/>
</dbReference>
<evidence type="ECO:0000313" key="5">
    <source>
        <dbReference type="Proteomes" id="UP000649259"/>
    </source>
</evidence>
<dbReference type="Proteomes" id="UP000649259">
    <property type="component" value="Unassembled WGS sequence"/>
</dbReference>
<evidence type="ECO:0000256" key="2">
    <source>
        <dbReference type="SAM" id="Phobius"/>
    </source>
</evidence>
<accession>A0ABQ3SCV6</accession>